<name>A0A383AVK7_9ZZZZ</name>
<dbReference type="AlphaFoldDB" id="A0A383AVK7"/>
<organism evidence="2">
    <name type="scientific">marine metagenome</name>
    <dbReference type="NCBI Taxonomy" id="408172"/>
    <lineage>
        <taxon>unclassified sequences</taxon>
        <taxon>metagenomes</taxon>
        <taxon>ecological metagenomes</taxon>
    </lineage>
</organism>
<feature type="domain" description="AAA+ ATPase" evidence="1">
    <location>
        <begin position="32"/>
        <end position="189"/>
    </location>
</feature>
<dbReference type="Pfam" id="PF13481">
    <property type="entry name" value="AAA_25"/>
    <property type="match status" value="1"/>
</dbReference>
<evidence type="ECO:0000313" key="2">
    <source>
        <dbReference type="EMBL" id="SVE11603.1"/>
    </source>
</evidence>
<dbReference type="InterPro" id="IPR027417">
    <property type="entry name" value="P-loop_NTPase"/>
</dbReference>
<dbReference type="SMART" id="SM00382">
    <property type="entry name" value="AAA"/>
    <property type="match status" value="1"/>
</dbReference>
<accession>A0A383AVK7</accession>
<dbReference type="InterPro" id="IPR003593">
    <property type="entry name" value="AAA+_ATPase"/>
</dbReference>
<feature type="non-terminal residue" evidence="2">
    <location>
        <position position="190"/>
    </location>
</feature>
<dbReference type="Gene3D" id="3.40.50.300">
    <property type="entry name" value="P-loop containing nucleotide triphosphate hydrolases"/>
    <property type="match status" value="1"/>
</dbReference>
<evidence type="ECO:0000259" key="1">
    <source>
        <dbReference type="SMART" id="SM00382"/>
    </source>
</evidence>
<dbReference type="EMBL" id="UINC01195167">
    <property type="protein sequence ID" value="SVE11603.1"/>
    <property type="molecule type" value="Genomic_DNA"/>
</dbReference>
<dbReference type="SUPFAM" id="SSF52540">
    <property type="entry name" value="P-loop containing nucleoside triphosphate hydrolases"/>
    <property type="match status" value="1"/>
</dbReference>
<protein>
    <recommendedName>
        <fullName evidence="1">AAA+ ATPase domain-containing protein</fullName>
    </recommendedName>
</protein>
<gene>
    <name evidence="2" type="ORF">METZ01_LOCUS464457</name>
</gene>
<proteinExistence type="predicted"/>
<reference evidence="2" key="1">
    <citation type="submission" date="2018-05" db="EMBL/GenBank/DDBJ databases">
        <authorList>
            <person name="Lanie J.A."/>
            <person name="Ng W.-L."/>
            <person name="Kazmierczak K.M."/>
            <person name="Andrzejewski T.M."/>
            <person name="Davidsen T.M."/>
            <person name="Wayne K.J."/>
            <person name="Tettelin H."/>
            <person name="Glass J.I."/>
            <person name="Rusch D."/>
            <person name="Podicherti R."/>
            <person name="Tsui H.-C.T."/>
            <person name="Winkler M.E."/>
        </authorList>
    </citation>
    <scope>NUCLEOTIDE SEQUENCE</scope>
</reference>
<sequence>MQAVRYGGFQPRTMEGYSRQRLEWLWPNMIGKGLLHVFAGDSGIGKTLLLCDIAAIVSRGGIFPGERTQCQRGGVIYLSGEDSVNHTLGPRLEAAGADMANLTHWPAATSSGSQFDLANDLGSIEEFIRNQENVSLLIIDPVTAFCGGRFDNNNAVTVRYITNKLNDLAESTGVAIIALQHLTKSENPRI</sequence>